<evidence type="ECO:0000313" key="1">
    <source>
        <dbReference type="EMBL" id="KAK2145104.1"/>
    </source>
</evidence>
<organism evidence="1 2">
    <name type="scientific">Paralvinella palmiformis</name>
    <dbReference type="NCBI Taxonomy" id="53620"/>
    <lineage>
        <taxon>Eukaryota</taxon>
        <taxon>Metazoa</taxon>
        <taxon>Spiralia</taxon>
        <taxon>Lophotrochozoa</taxon>
        <taxon>Annelida</taxon>
        <taxon>Polychaeta</taxon>
        <taxon>Sedentaria</taxon>
        <taxon>Canalipalpata</taxon>
        <taxon>Terebellida</taxon>
        <taxon>Terebelliformia</taxon>
        <taxon>Alvinellidae</taxon>
        <taxon>Paralvinella</taxon>
    </lineage>
</organism>
<protein>
    <submittedName>
        <fullName evidence="1">Uncharacterized protein</fullName>
    </submittedName>
</protein>
<comment type="caution">
    <text evidence="1">The sequence shown here is derived from an EMBL/GenBank/DDBJ whole genome shotgun (WGS) entry which is preliminary data.</text>
</comment>
<accession>A0AAD9MW16</accession>
<keyword evidence="2" id="KW-1185">Reference proteome</keyword>
<reference evidence="1" key="1">
    <citation type="journal article" date="2023" name="Mol. Biol. Evol.">
        <title>Third-Generation Sequencing Reveals the Adaptive Role of the Epigenome in Three Deep-Sea Polychaetes.</title>
        <authorList>
            <person name="Perez M."/>
            <person name="Aroh O."/>
            <person name="Sun Y."/>
            <person name="Lan Y."/>
            <person name="Juniper S.K."/>
            <person name="Young C.R."/>
            <person name="Angers B."/>
            <person name="Qian P.Y."/>
        </authorList>
    </citation>
    <scope>NUCLEOTIDE SEQUENCE</scope>
    <source>
        <strain evidence="1">P08H-3</strain>
    </source>
</reference>
<dbReference type="EMBL" id="JAODUP010000703">
    <property type="protein sequence ID" value="KAK2145104.1"/>
    <property type="molecule type" value="Genomic_DNA"/>
</dbReference>
<sequence>MLKGVYQNEVLPLGAIPEGGHRSGNLYRRRPYQKEAIPGVVPEGGCTRILYQKDVVVAGGCTRNCDNDITVEGVSSIYGNNQVNGLYIKLYPKGCDSRDVFSHTDKDIYLYHIEDGVVGYWLFRDKYDCGNINIDDGFVRSHNAEFNPGLIQSGWEEKISDDNWDRDSDIDVDCYELPSCRYRIDGASNTILNAYYDLYENGNYECEFRDVYKHEKIEAYLYFKWSQTQKEYFWQVNSKPCVDAVYNGAYLQNDDYSIKPEFIFDDWQERRNDELYVMNTNIDVDCFGK</sequence>
<dbReference type="AlphaFoldDB" id="A0AAD9MW16"/>
<proteinExistence type="predicted"/>
<name>A0AAD9MW16_9ANNE</name>
<dbReference type="Proteomes" id="UP001208570">
    <property type="component" value="Unassembled WGS sequence"/>
</dbReference>
<gene>
    <name evidence="1" type="ORF">LSH36_703g01113</name>
</gene>
<evidence type="ECO:0000313" key="2">
    <source>
        <dbReference type="Proteomes" id="UP001208570"/>
    </source>
</evidence>